<dbReference type="HOGENOM" id="CLU_2485505_0_0_1"/>
<dbReference type="SUPFAM" id="SSF82199">
    <property type="entry name" value="SET domain"/>
    <property type="match status" value="1"/>
</dbReference>
<evidence type="ECO:0000256" key="1">
    <source>
        <dbReference type="SAM" id="MobiDB-lite"/>
    </source>
</evidence>
<name>K1RBK1_MAGGI</name>
<feature type="compositionally biased region" description="Acidic residues" evidence="1">
    <location>
        <begin position="50"/>
        <end position="59"/>
    </location>
</feature>
<dbReference type="Gene3D" id="2.170.270.10">
    <property type="entry name" value="SET domain"/>
    <property type="match status" value="1"/>
</dbReference>
<dbReference type="AlphaFoldDB" id="K1RBK1"/>
<sequence>MDISNIRRVGIFAITDIEIGDELQYSYNKGKNDLLLEKEEQTCQSPLLESSEEEGDDDKDSVSLSWTPPLTRNPQRRVSSLRKQWLI</sequence>
<gene>
    <name evidence="2" type="ORF">CGI_10025951</name>
</gene>
<reference evidence="2" key="1">
    <citation type="journal article" date="2012" name="Nature">
        <title>The oyster genome reveals stress adaptation and complexity of shell formation.</title>
        <authorList>
            <person name="Zhang G."/>
            <person name="Fang X."/>
            <person name="Guo X."/>
            <person name="Li L."/>
            <person name="Luo R."/>
            <person name="Xu F."/>
            <person name="Yang P."/>
            <person name="Zhang L."/>
            <person name="Wang X."/>
            <person name="Qi H."/>
            <person name="Xiong Z."/>
            <person name="Que H."/>
            <person name="Xie Y."/>
            <person name="Holland P.W."/>
            <person name="Paps J."/>
            <person name="Zhu Y."/>
            <person name="Wu F."/>
            <person name="Chen Y."/>
            <person name="Wang J."/>
            <person name="Peng C."/>
            <person name="Meng J."/>
            <person name="Yang L."/>
            <person name="Liu J."/>
            <person name="Wen B."/>
            <person name="Zhang N."/>
            <person name="Huang Z."/>
            <person name="Zhu Q."/>
            <person name="Feng Y."/>
            <person name="Mount A."/>
            <person name="Hedgecock D."/>
            <person name="Xu Z."/>
            <person name="Liu Y."/>
            <person name="Domazet-Loso T."/>
            <person name="Du Y."/>
            <person name="Sun X."/>
            <person name="Zhang S."/>
            <person name="Liu B."/>
            <person name="Cheng P."/>
            <person name="Jiang X."/>
            <person name="Li J."/>
            <person name="Fan D."/>
            <person name="Wang W."/>
            <person name="Fu W."/>
            <person name="Wang T."/>
            <person name="Wang B."/>
            <person name="Zhang J."/>
            <person name="Peng Z."/>
            <person name="Li Y."/>
            <person name="Li N."/>
            <person name="Wang J."/>
            <person name="Chen M."/>
            <person name="He Y."/>
            <person name="Tan F."/>
            <person name="Song X."/>
            <person name="Zheng Q."/>
            <person name="Huang R."/>
            <person name="Yang H."/>
            <person name="Du X."/>
            <person name="Chen L."/>
            <person name="Yang M."/>
            <person name="Gaffney P.M."/>
            <person name="Wang S."/>
            <person name="Luo L."/>
            <person name="She Z."/>
            <person name="Ming Y."/>
            <person name="Huang W."/>
            <person name="Zhang S."/>
            <person name="Huang B."/>
            <person name="Zhang Y."/>
            <person name="Qu T."/>
            <person name="Ni P."/>
            <person name="Miao G."/>
            <person name="Wang J."/>
            <person name="Wang Q."/>
            <person name="Steinberg C.E."/>
            <person name="Wang H."/>
            <person name="Li N."/>
            <person name="Qian L."/>
            <person name="Zhang G."/>
            <person name="Li Y."/>
            <person name="Yang H."/>
            <person name="Liu X."/>
            <person name="Wang J."/>
            <person name="Yin Y."/>
            <person name="Wang J."/>
        </authorList>
    </citation>
    <scope>NUCLEOTIDE SEQUENCE [LARGE SCALE GENOMIC DNA]</scope>
    <source>
        <strain evidence="2">05x7-T-G4-1.051#20</strain>
    </source>
</reference>
<organism evidence="2">
    <name type="scientific">Magallana gigas</name>
    <name type="common">Pacific oyster</name>
    <name type="synonym">Crassostrea gigas</name>
    <dbReference type="NCBI Taxonomy" id="29159"/>
    <lineage>
        <taxon>Eukaryota</taxon>
        <taxon>Metazoa</taxon>
        <taxon>Spiralia</taxon>
        <taxon>Lophotrochozoa</taxon>
        <taxon>Mollusca</taxon>
        <taxon>Bivalvia</taxon>
        <taxon>Autobranchia</taxon>
        <taxon>Pteriomorphia</taxon>
        <taxon>Ostreida</taxon>
        <taxon>Ostreoidea</taxon>
        <taxon>Ostreidae</taxon>
        <taxon>Magallana</taxon>
    </lineage>
</organism>
<proteinExistence type="predicted"/>
<protein>
    <submittedName>
        <fullName evidence="2">Uncharacterized protein</fullName>
    </submittedName>
</protein>
<feature type="compositionally biased region" description="Polar residues" evidence="1">
    <location>
        <begin position="64"/>
        <end position="87"/>
    </location>
</feature>
<dbReference type="InParanoid" id="K1RBK1"/>
<accession>K1RBK1</accession>
<dbReference type="EMBL" id="JH817665">
    <property type="protein sequence ID" value="EKC38595.1"/>
    <property type="molecule type" value="Genomic_DNA"/>
</dbReference>
<dbReference type="InterPro" id="IPR046341">
    <property type="entry name" value="SET_dom_sf"/>
</dbReference>
<evidence type="ECO:0000313" key="2">
    <source>
        <dbReference type="EMBL" id="EKC38595.1"/>
    </source>
</evidence>
<feature type="region of interest" description="Disordered" evidence="1">
    <location>
        <begin position="42"/>
        <end position="87"/>
    </location>
</feature>